<reference evidence="6 7" key="1">
    <citation type="submission" date="2019-08" db="EMBL/GenBank/DDBJ databases">
        <title>Aureimonas fodiniaquatilis sp. nov., isolated from a coal mine wastewater.</title>
        <authorList>
            <person name="Kim W."/>
        </authorList>
    </citation>
    <scope>NUCLEOTIDE SEQUENCE [LARGE SCALE GENOMIC DNA]</scope>
    <source>
        <strain evidence="6 7">CAU 1482</strain>
    </source>
</reference>
<dbReference type="SMART" id="SM00116">
    <property type="entry name" value="CBS"/>
    <property type="match status" value="2"/>
</dbReference>
<dbReference type="InterPro" id="IPR046342">
    <property type="entry name" value="CBS_dom_sf"/>
</dbReference>
<evidence type="ECO:0000313" key="6">
    <source>
        <dbReference type="EMBL" id="KAA0968658.1"/>
    </source>
</evidence>
<dbReference type="Gene3D" id="3.30.465.10">
    <property type="match status" value="1"/>
</dbReference>
<dbReference type="InterPro" id="IPR044751">
    <property type="entry name" value="Ion_transp-like_CBS"/>
</dbReference>
<comment type="similarity">
    <text evidence="1">Belongs to the UPF0053 family. Hemolysin C subfamily.</text>
</comment>
<evidence type="ECO:0000256" key="4">
    <source>
        <dbReference type="PROSITE-ProRule" id="PRU00703"/>
    </source>
</evidence>
<gene>
    <name evidence="6" type="ORF">FPY71_16955</name>
</gene>
<evidence type="ECO:0000256" key="2">
    <source>
        <dbReference type="ARBA" id="ARBA00022737"/>
    </source>
</evidence>
<dbReference type="Pfam" id="PF03471">
    <property type="entry name" value="CorC_HlyC"/>
    <property type="match status" value="1"/>
</dbReference>
<evidence type="ECO:0000256" key="3">
    <source>
        <dbReference type="ARBA" id="ARBA00023122"/>
    </source>
</evidence>
<dbReference type="EMBL" id="VTWH01000005">
    <property type="protein sequence ID" value="KAA0968658.1"/>
    <property type="molecule type" value="Genomic_DNA"/>
</dbReference>
<dbReference type="CDD" id="cd04590">
    <property type="entry name" value="CBS_pair_CorC_HlyC_assoc"/>
    <property type="match status" value="1"/>
</dbReference>
<dbReference type="PANTHER" id="PTHR22777">
    <property type="entry name" value="HEMOLYSIN-RELATED"/>
    <property type="match status" value="1"/>
</dbReference>
<feature type="domain" description="CBS" evidence="5">
    <location>
        <begin position="133"/>
        <end position="190"/>
    </location>
</feature>
<dbReference type="Proteomes" id="UP000324738">
    <property type="component" value="Unassembled WGS sequence"/>
</dbReference>
<dbReference type="InterPro" id="IPR000644">
    <property type="entry name" value="CBS_dom"/>
</dbReference>
<organism evidence="6 7">
    <name type="scientific">Aureimonas fodinaquatilis</name>
    <dbReference type="NCBI Taxonomy" id="2565783"/>
    <lineage>
        <taxon>Bacteria</taxon>
        <taxon>Pseudomonadati</taxon>
        <taxon>Pseudomonadota</taxon>
        <taxon>Alphaproteobacteria</taxon>
        <taxon>Hyphomicrobiales</taxon>
        <taxon>Aurantimonadaceae</taxon>
        <taxon>Aureimonas</taxon>
    </lineage>
</organism>
<dbReference type="PANTHER" id="PTHR22777:SF27">
    <property type="entry name" value="MAGNESIUM AND COBALT EFFLUX PROTEIN CORC"/>
    <property type="match status" value="1"/>
</dbReference>
<keyword evidence="7" id="KW-1185">Reference proteome</keyword>
<sequence>MKPKVPVMLREKIMEALANAEESTGFTAEEQVMLTNLLSFQRIRVEDAMVPRSEIQAIEISAALGELLKRFRDTGHSRLPVYGDGLDDLRGMVHIRDVIEHITECAMGPEGAMAISPAIATVDLTRPISDLGLVRKVLFVPPSMPASELMTRMKSSHIQIALVIDEYGGTDGLVSLEDLLEMVVGNIEDEHDDTEDLIVSQSDGSFMIDAKADLEEVRDKIGTDFDVSPYTDEADTIGGLIVLEFGDIPPEGTIIDAVFGYRLRVVEADSRRVRRVHLSKLAREEQPPISVSA</sequence>
<accession>A0A5B0DQB3</accession>
<proteinExistence type="inferred from homology"/>
<dbReference type="Gene3D" id="3.10.580.10">
    <property type="entry name" value="CBS-domain"/>
    <property type="match status" value="1"/>
</dbReference>
<dbReference type="AlphaFoldDB" id="A0A5B0DQB3"/>
<dbReference type="InterPro" id="IPR036318">
    <property type="entry name" value="FAD-bd_PCMH-like_sf"/>
</dbReference>
<evidence type="ECO:0000256" key="1">
    <source>
        <dbReference type="ARBA" id="ARBA00006446"/>
    </source>
</evidence>
<protein>
    <submittedName>
        <fullName evidence="6">HlyC/CorC family transporter</fullName>
    </submittedName>
</protein>
<comment type="caution">
    <text evidence="6">The sequence shown here is derived from an EMBL/GenBank/DDBJ whole genome shotgun (WGS) entry which is preliminary data.</text>
</comment>
<dbReference type="OrthoDB" id="9797674at2"/>
<evidence type="ECO:0000259" key="5">
    <source>
        <dbReference type="PROSITE" id="PS51371"/>
    </source>
</evidence>
<dbReference type="PROSITE" id="PS51371">
    <property type="entry name" value="CBS"/>
    <property type="match status" value="2"/>
</dbReference>
<dbReference type="SUPFAM" id="SSF56176">
    <property type="entry name" value="FAD-binding/transporter-associated domain-like"/>
    <property type="match status" value="1"/>
</dbReference>
<keyword evidence="2" id="KW-0677">Repeat</keyword>
<dbReference type="Pfam" id="PF00571">
    <property type="entry name" value="CBS"/>
    <property type="match status" value="2"/>
</dbReference>
<feature type="domain" description="CBS" evidence="5">
    <location>
        <begin position="49"/>
        <end position="110"/>
    </location>
</feature>
<dbReference type="SMART" id="SM01091">
    <property type="entry name" value="CorC_HlyC"/>
    <property type="match status" value="1"/>
</dbReference>
<evidence type="ECO:0000313" key="7">
    <source>
        <dbReference type="Proteomes" id="UP000324738"/>
    </source>
</evidence>
<dbReference type="SUPFAM" id="SSF54631">
    <property type="entry name" value="CBS-domain pair"/>
    <property type="match status" value="1"/>
</dbReference>
<dbReference type="FunFam" id="3.10.580.10:FF:000002">
    <property type="entry name" value="Magnesium/cobalt efflux protein CorC"/>
    <property type="match status" value="1"/>
</dbReference>
<keyword evidence="3 4" id="KW-0129">CBS domain</keyword>
<dbReference type="InterPro" id="IPR016169">
    <property type="entry name" value="FAD-bd_PCMH_sub2"/>
</dbReference>
<dbReference type="GO" id="GO:0005886">
    <property type="term" value="C:plasma membrane"/>
    <property type="evidence" value="ECO:0007669"/>
    <property type="project" value="TreeGrafter"/>
</dbReference>
<dbReference type="InterPro" id="IPR005170">
    <property type="entry name" value="Transptr-assoc_dom"/>
</dbReference>
<name>A0A5B0DQB3_9HYPH</name>
<dbReference type="GO" id="GO:0050660">
    <property type="term" value="F:flavin adenine dinucleotide binding"/>
    <property type="evidence" value="ECO:0007669"/>
    <property type="project" value="InterPro"/>
</dbReference>